<evidence type="ECO:0000256" key="1">
    <source>
        <dbReference type="RuleBase" id="RU000487"/>
    </source>
</evidence>
<comment type="caution">
    <text evidence="2">The sequence shown here is derived from an EMBL/GenBank/DDBJ whole genome shotgun (WGS) entry which is preliminary data.</text>
</comment>
<evidence type="ECO:0000313" key="3">
    <source>
        <dbReference type="Proteomes" id="UP000695562"/>
    </source>
</evidence>
<dbReference type="OrthoDB" id="5132116at2759"/>
<keyword evidence="3" id="KW-1185">Reference proteome</keyword>
<dbReference type="FunFam" id="3.30.420.40:FF:000151">
    <property type="entry name" value="Actin-related protein 4"/>
    <property type="match status" value="1"/>
</dbReference>
<dbReference type="SUPFAM" id="SSF53067">
    <property type="entry name" value="Actin-like ATPase domain"/>
    <property type="match status" value="2"/>
</dbReference>
<dbReference type="PANTHER" id="PTHR11937">
    <property type="entry name" value="ACTIN"/>
    <property type="match status" value="1"/>
</dbReference>
<dbReference type="AlphaFoldDB" id="A0A8J4UQ18"/>
<dbReference type="SMART" id="SM00268">
    <property type="entry name" value="ACTIN"/>
    <property type="match status" value="1"/>
</dbReference>
<dbReference type="Pfam" id="PF00022">
    <property type="entry name" value="Actin"/>
    <property type="match status" value="1"/>
</dbReference>
<sequence length="446" mass="49626">MYGGGDDVSAIVVDVGTFSTKGGYAGEDTPKAVFPTDIGVVFTNGKDGTVGVSQQGIGENQDIDPEVKKNYYVGTNAITYKRHHMEIINPLNDGLIKDWDAMEQIWNHTFHERLNINPSDHPILLAEPSFNTRQIREKTAEIMFEKYHTPALFVAKNAVLSSFASCKASSLVLDSGGGMTSIVPVHEGYVFKQGIVKSNLAGNRLTEEYYKVLSSKNITINPVNLIKKVEIKPGEFSITPINMPELTESYRRYVTLETIRDLKETSCKVSDTQYLGEDFNIAQIPYELPDGNLLEIGSDRFQIPELLFNPAPLNESMMNIVASAEGGLDQHQQHATHQYQGLAKMVLDSLERCDTDIRKEMIGNLVLAGGNTLFPGFQDRLVREISEASNSHNKAKLVQNQSNDQKKFSVWIGGSILGSLGTFQQMWIGKSEWEEFGRPLVERKCP</sequence>
<dbReference type="Gene3D" id="3.30.420.40">
    <property type="match status" value="3"/>
</dbReference>
<dbReference type="PRINTS" id="PR00190">
    <property type="entry name" value="ACTIN"/>
</dbReference>
<organism evidence="2 3">
    <name type="scientific">Polysphondylium violaceum</name>
    <dbReference type="NCBI Taxonomy" id="133409"/>
    <lineage>
        <taxon>Eukaryota</taxon>
        <taxon>Amoebozoa</taxon>
        <taxon>Evosea</taxon>
        <taxon>Eumycetozoa</taxon>
        <taxon>Dictyostelia</taxon>
        <taxon>Dictyosteliales</taxon>
        <taxon>Dictyosteliaceae</taxon>
        <taxon>Polysphondylium</taxon>
    </lineage>
</organism>
<dbReference type="InterPro" id="IPR043129">
    <property type="entry name" value="ATPase_NBD"/>
</dbReference>
<accession>A0A8J4UQ18</accession>
<evidence type="ECO:0000313" key="2">
    <source>
        <dbReference type="EMBL" id="KAF2070036.1"/>
    </source>
</evidence>
<proteinExistence type="inferred from homology"/>
<gene>
    <name evidence="2" type="ORF">CYY_008644</name>
</gene>
<reference evidence="2" key="1">
    <citation type="submission" date="2020-01" db="EMBL/GenBank/DDBJ databases">
        <title>Development of genomics and gene disruption for Polysphondylium violaceum indicates a role for the polyketide synthase stlB in stalk morphogenesis.</title>
        <authorList>
            <person name="Narita B."/>
            <person name="Kawabe Y."/>
            <person name="Kin K."/>
            <person name="Saito T."/>
            <person name="Gibbs R."/>
            <person name="Kuspa A."/>
            <person name="Muzny D."/>
            <person name="Queller D."/>
            <person name="Richards S."/>
            <person name="Strassman J."/>
            <person name="Sucgang R."/>
            <person name="Worley K."/>
            <person name="Schaap P."/>
        </authorList>
    </citation>
    <scope>NUCLEOTIDE SEQUENCE</scope>
    <source>
        <strain evidence="2">QSvi11</strain>
    </source>
</reference>
<dbReference type="EMBL" id="AJWJ01000553">
    <property type="protein sequence ID" value="KAF2070036.1"/>
    <property type="molecule type" value="Genomic_DNA"/>
</dbReference>
<dbReference type="Proteomes" id="UP000695562">
    <property type="component" value="Unassembled WGS sequence"/>
</dbReference>
<protein>
    <submittedName>
        <fullName evidence="2">Uncharacterized protein</fullName>
    </submittedName>
</protein>
<dbReference type="Gene3D" id="3.90.640.10">
    <property type="entry name" value="Actin, Chain A, domain 4"/>
    <property type="match status" value="1"/>
</dbReference>
<dbReference type="CDD" id="cd13395">
    <property type="entry name" value="ASKHA_NBD_Arp4_ACTL6-like"/>
    <property type="match status" value="1"/>
</dbReference>
<comment type="similarity">
    <text evidence="1">Belongs to the actin family.</text>
</comment>
<dbReference type="InterPro" id="IPR004000">
    <property type="entry name" value="Actin"/>
</dbReference>
<name>A0A8J4UQ18_9MYCE</name>